<evidence type="ECO:0000313" key="4">
    <source>
        <dbReference type="Proteomes" id="UP000277864"/>
    </source>
</evidence>
<dbReference type="EMBL" id="PXZH01000006">
    <property type="protein sequence ID" value="RST88781.1"/>
    <property type="molecule type" value="Genomic_DNA"/>
</dbReference>
<evidence type="ECO:0000256" key="2">
    <source>
        <dbReference type="SAM" id="Phobius"/>
    </source>
</evidence>
<evidence type="ECO:0000313" key="3">
    <source>
        <dbReference type="EMBL" id="RST88781.1"/>
    </source>
</evidence>
<name>A0A429Z500_9ENTE</name>
<reference evidence="3 4" key="1">
    <citation type="submission" date="2018-03" db="EMBL/GenBank/DDBJ databases">
        <authorList>
            <person name="Gulvik C.A."/>
        </authorList>
    </citation>
    <scope>NUCLEOTIDE SEQUENCE [LARGE SCALE GENOMIC DNA]</scope>
    <source>
        <strain evidence="3 4">JCM 31581</strain>
    </source>
</reference>
<evidence type="ECO:0000256" key="1">
    <source>
        <dbReference type="SAM" id="MobiDB-lite"/>
    </source>
</evidence>
<feature type="region of interest" description="Disordered" evidence="1">
    <location>
        <begin position="40"/>
        <end position="68"/>
    </location>
</feature>
<feature type="compositionally biased region" description="Pro residues" evidence="1">
    <location>
        <begin position="47"/>
        <end position="67"/>
    </location>
</feature>
<keyword evidence="2" id="KW-0472">Membrane</keyword>
<organism evidence="3 4">
    <name type="scientific">Vagococcus humatus</name>
    <dbReference type="NCBI Taxonomy" id="1889241"/>
    <lineage>
        <taxon>Bacteria</taxon>
        <taxon>Bacillati</taxon>
        <taxon>Bacillota</taxon>
        <taxon>Bacilli</taxon>
        <taxon>Lactobacillales</taxon>
        <taxon>Enterococcaceae</taxon>
        <taxon>Vagococcus</taxon>
    </lineage>
</organism>
<accession>A0A429Z500</accession>
<protein>
    <submittedName>
        <fullName evidence="3">Uncharacterized protein</fullName>
    </submittedName>
</protein>
<keyword evidence="2" id="KW-1133">Transmembrane helix</keyword>
<keyword evidence="4" id="KW-1185">Reference proteome</keyword>
<dbReference type="RefSeq" id="WP_125943875.1">
    <property type="nucleotide sequence ID" value="NZ_PXZH01000006.1"/>
</dbReference>
<comment type="caution">
    <text evidence="3">The sequence shown here is derived from an EMBL/GenBank/DDBJ whole genome shotgun (WGS) entry which is preliminary data.</text>
</comment>
<proteinExistence type="predicted"/>
<feature type="transmembrane region" description="Helical" evidence="2">
    <location>
        <begin position="78"/>
        <end position="100"/>
    </location>
</feature>
<gene>
    <name evidence="3" type="ORF">C7P63_09285</name>
</gene>
<keyword evidence="2" id="KW-0812">Transmembrane</keyword>
<dbReference type="Proteomes" id="UP000277864">
    <property type="component" value="Unassembled WGS sequence"/>
</dbReference>
<sequence>MKNWWIRWIILFTLVNVTTSIVQAVDSNVQSDATVSFFGEYSEDPLEPSPLKPESPKPSPTPKPSPVFPQLSETPFTIWPLTIGGICLILANLLLIYQLFGGEGHVY</sequence>
<dbReference type="AlphaFoldDB" id="A0A429Z500"/>